<feature type="region of interest" description="Disordered" evidence="1">
    <location>
        <begin position="1"/>
        <end position="44"/>
    </location>
</feature>
<evidence type="ECO:0000256" key="1">
    <source>
        <dbReference type="SAM" id="MobiDB-lite"/>
    </source>
</evidence>
<dbReference type="Proteomes" id="UP001519293">
    <property type="component" value="Unassembled WGS sequence"/>
</dbReference>
<evidence type="ECO:0000313" key="3">
    <source>
        <dbReference type="Proteomes" id="UP001519293"/>
    </source>
</evidence>
<feature type="compositionally biased region" description="Polar residues" evidence="1">
    <location>
        <begin position="15"/>
        <end position="28"/>
    </location>
</feature>
<reference evidence="2 3" key="1">
    <citation type="submission" date="2021-03" db="EMBL/GenBank/DDBJ databases">
        <title>Genomic Encyclopedia of Type Strains, Phase IV (KMG-IV): sequencing the most valuable type-strain genomes for metagenomic binning, comparative biology and taxonomic classification.</title>
        <authorList>
            <person name="Goeker M."/>
        </authorList>
    </citation>
    <scope>NUCLEOTIDE SEQUENCE [LARGE SCALE GENOMIC DNA]</scope>
    <source>
        <strain evidence="2 3">DSM 26675</strain>
    </source>
</reference>
<gene>
    <name evidence="2" type="ORF">J2Z40_001782</name>
</gene>
<sequence>MPEEKMSKKLRQAVQHANETNPSASSDGNPPNTSKTVKTKNKKQ</sequence>
<name>A0ABS4RE91_9BACI</name>
<accession>A0ABS4RE91</accession>
<comment type="caution">
    <text evidence="2">The sequence shown here is derived from an EMBL/GenBank/DDBJ whole genome shotgun (WGS) entry which is preliminary data.</text>
</comment>
<organism evidence="2 3">
    <name type="scientific">Cytobacillus eiseniae</name>
    <dbReference type="NCBI Taxonomy" id="762947"/>
    <lineage>
        <taxon>Bacteria</taxon>
        <taxon>Bacillati</taxon>
        <taxon>Bacillota</taxon>
        <taxon>Bacilli</taxon>
        <taxon>Bacillales</taxon>
        <taxon>Bacillaceae</taxon>
        <taxon>Cytobacillus</taxon>
    </lineage>
</organism>
<proteinExistence type="predicted"/>
<dbReference type="EMBL" id="JAGIKZ010000008">
    <property type="protein sequence ID" value="MBP2241220.1"/>
    <property type="molecule type" value="Genomic_DNA"/>
</dbReference>
<keyword evidence="3" id="KW-1185">Reference proteome</keyword>
<protein>
    <submittedName>
        <fullName evidence="2">Uncharacterized protein</fullName>
    </submittedName>
</protein>
<evidence type="ECO:0000313" key="2">
    <source>
        <dbReference type="EMBL" id="MBP2241220.1"/>
    </source>
</evidence>
<dbReference type="RefSeq" id="WP_281064459.1">
    <property type="nucleotide sequence ID" value="NZ_JAGIKZ010000008.1"/>
</dbReference>